<dbReference type="PANTHER" id="PTHR30388:SF6">
    <property type="entry name" value="XANTHINE DEHYDROGENASE SUBUNIT A-RELATED"/>
    <property type="match status" value="1"/>
</dbReference>
<dbReference type="InterPro" id="IPR003777">
    <property type="entry name" value="XdhC_CoxI"/>
</dbReference>
<feature type="domain" description="YHS" evidence="2">
    <location>
        <begin position="269"/>
        <end position="315"/>
    </location>
</feature>
<dbReference type="AlphaFoldDB" id="A0A6J6M3H0"/>
<evidence type="ECO:0000259" key="2">
    <source>
        <dbReference type="Pfam" id="PF04945"/>
    </source>
</evidence>
<organism evidence="4">
    <name type="scientific">freshwater metagenome</name>
    <dbReference type="NCBI Taxonomy" id="449393"/>
    <lineage>
        <taxon>unclassified sequences</taxon>
        <taxon>metagenomes</taxon>
        <taxon>ecological metagenomes</taxon>
    </lineage>
</organism>
<feature type="domain" description="XdhC Rossmann" evidence="3">
    <location>
        <begin position="125"/>
        <end position="244"/>
    </location>
</feature>
<dbReference type="InterPro" id="IPR027051">
    <property type="entry name" value="XdhC_Rossmann_dom"/>
</dbReference>
<dbReference type="GO" id="GO:0016491">
    <property type="term" value="F:oxidoreductase activity"/>
    <property type="evidence" value="ECO:0007669"/>
    <property type="project" value="InterPro"/>
</dbReference>
<gene>
    <name evidence="4" type="ORF">UFOPK2265_01168</name>
    <name evidence="5" type="ORF">UFOPK4284_00808</name>
</gene>
<reference evidence="4" key="1">
    <citation type="submission" date="2020-05" db="EMBL/GenBank/DDBJ databases">
        <authorList>
            <person name="Chiriac C."/>
            <person name="Salcher M."/>
            <person name="Ghai R."/>
            <person name="Kavagutti S V."/>
        </authorList>
    </citation>
    <scope>NUCLEOTIDE SEQUENCE</scope>
</reference>
<dbReference type="InterPro" id="IPR007029">
    <property type="entry name" value="YHS_dom"/>
</dbReference>
<dbReference type="Gene3D" id="1.10.620.20">
    <property type="entry name" value="Ribonucleotide Reductase, subunit A"/>
    <property type="match status" value="1"/>
</dbReference>
<evidence type="ECO:0000259" key="1">
    <source>
        <dbReference type="Pfam" id="PF02625"/>
    </source>
</evidence>
<feature type="domain" description="XdhC- CoxI" evidence="1">
    <location>
        <begin position="20"/>
        <end position="81"/>
    </location>
</feature>
<dbReference type="PANTHER" id="PTHR30388">
    <property type="entry name" value="ALDEHYDE OXIDOREDUCTASE MOLYBDENUM COFACTOR ASSEMBLY PROTEIN"/>
    <property type="match status" value="1"/>
</dbReference>
<dbReference type="Pfam" id="PF02625">
    <property type="entry name" value="XdhC_CoxI"/>
    <property type="match status" value="1"/>
</dbReference>
<evidence type="ECO:0000313" key="5">
    <source>
        <dbReference type="EMBL" id="CAB5049780.1"/>
    </source>
</evidence>
<name>A0A6J6M3H0_9ZZZZ</name>
<dbReference type="Gene3D" id="3.40.50.720">
    <property type="entry name" value="NAD(P)-binding Rossmann-like Domain"/>
    <property type="match status" value="1"/>
</dbReference>
<dbReference type="InterPro" id="IPR052698">
    <property type="entry name" value="MoCofactor_Util/Proc"/>
</dbReference>
<dbReference type="Pfam" id="PF13478">
    <property type="entry name" value="XdhC_C"/>
    <property type="match status" value="1"/>
</dbReference>
<protein>
    <submittedName>
        <fullName evidence="4">Unannotated protein</fullName>
    </submittedName>
</protein>
<dbReference type="InterPro" id="IPR012348">
    <property type="entry name" value="RNR-like"/>
</dbReference>
<evidence type="ECO:0000313" key="4">
    <source>
        <dbReference type="EMBL" id="CAB4667598.1"/>
    </source>
</evidence>
<evidence type="ECO:0000259" key="3">
    <source>
        <dbReference type="Pfam" id="PF13478"/>
    </source>
</evidence>
<dbReference type="EMBL" id="CAFBQE010000050">
    <property type="protein sequence ID" value="CAB5049780.1"/>
    <property type="molecule type" value="Genomic_DNA"/>
</dbReference>
<dbReference type="Pfam" id="PF04945">
    <property type="entry name" value="YHS"/>
    <property type="match status" value="1"/>
</dbReference>
<dbReference type="EMBL" id="CAEZWP010000089">
    <property type="protein sequence ID" value="CAB4667598.1"/>
    <property type="molecule type" value="Genomic_DNA"/>
</dbReference>
<proteinExistence type="predicted"/>
<sequence>MSNGAVEGIGVLERAVELTKAGISFVMATVVWRQGPSSGQRGSRAIVTADGAIYGWIGGACAEPVLIREAKAVLRDGEAKLIWLGQDSDFLGLHIPEGVVTIPISCQSDGALQIFIEPVKVSPQLLIVGRSPMALTLSNLAQDLDWSVEIVDGDDLTASMVRPSSVVVIATQGHGDEDALEIALENNPRFVGLVASSKRGAVVLEYLVDRGLSPAKLKKIKVPVGLDLGSTTHREMAVSILAELVQLRASGEFSKPVDSKIALTMIDDVIDLVCGMSVAPTKSNNPFVFEDTTYYFCASGCRSSFEKDPHSFLNKVAR</sequence>
<accession>A0A6J6M3H0</accession>